<dbReference type="EMBL" id="JACDTQ010001372">
    <property type="protein sequence ID" value="KAF5923062.1"/>
    <property type="molecule type" value="Genomic_DNA"/>
</dbReference>
<dbReference type="Pfam" id="PF13520">
    <property type="entry name" value="AA_permease_2"/>
    <property type="match status" value="1"/>
</dbReference>
<dbReference type="GO" id="GO:0005886">
    <property type="term" value="C:plasma membrane"/>
    <property type="evidence" value="ECO:0007669"/>
    <property type="project" value="TreeGrafter"/>
</dbReference>
<feature type="transmembrane region" description="Helical" evidence="6">
    <location>
        <begin position="299"/>
        <end position="327"/>
    </location>
</feature>
<keyword evidence="5 6" id="KW-0472">Membrane</keyword>
<keyword evidence="3 6" id="KW-0812">Transmembrane</keyword>
<dbReference type="PANTHER" id="PTHR43243">
    <property type="entry name" value="INNER MEMBRANE TRANSPORTER YGJI-RELATED"/>
    <property type="match status" value="1"/>
</dbReference>
<evidence type="ECO:0000313" key="8">
    <source>
        <dbReference type="Proteomes" id="UP000551758"/>
    </source>
</evidence>
<evidence type="ECO:0000256" key="3">
    <source>
        <dbReference type="ARBA" id="ARBA00022692"/>
    </source>
</evidence>
<feature type="transmembrane region" description="Helical" evidence="6">
    <location>
        <begin position="235"/>
        <end position="256"/>
    </location>
</feature>
<name>A0A7J7F4U1_DICBM</name>
<evidence type="ECO:0000256" key="5">
    <source>
        <dbReference type="ARBA" id="ARBA00023136"/>
    </source>
</evidence>
<evidence type="ECO:0000256" key="4">
    <source>
        <dbReference type="ARBA" id="ARBA00022989"/>
    </source>
</evidence>
<gene>
    <name evidence="7" type="ORF">HPG69_016528</name>
</gene>
<comment type="caution">
    <text evidence="7">The sequence shown here is derived from an EMBL/GenBank/DDBJ whole genome shotgun (WGS) entry which is preliminary data.</text>
</comment>
<evidence type="ECO:0000313" key="7">
    <source>
        <dbReference type="EMBL" id="KAF5923062.1"/>
    </source>
</evidence>
<dbReference type="AlphaFoldDB" id="A0A7J7F4U1"/>
<dbReference type="PANTHER" id="PTHR43243:SF4">
    <property type="entry name" value="CATIONIC AMINO ACID TRANSPORTER 4"/>
    <property type="match status" value="1"/>
</dbReference>
<comment type="subcellular location">
    <subcellularLocation>
        <location evidence="1">Membrane</location>
        <topology evidence="1">Multi-pass membrane protein</topology>
    </subcellularLocation>
</comment>
<evidence type="ECO:0000256" key="6">
    <source>
        <dbReference type="SAM" id="Phobius"/>
    </source>
</evidence>
<organism evidence="7 8">
    <name type="scientific">Diceros bicornis minor</name>
    <name type="common">South-central black rhinoceros</name>
    <dbReference type="NCBI Taxonomy" id="77932"/>
    <lineage>
        <taxon>Eukaryota</taxon>
        <taxon>Metazoa</taxon>
        <taxon>Chordata</taxon>
        <taxon>Craniata</taxon>
        <taxon>Vertebrata</taxon>
        <taxon>Euteleostomi</taxon>
        <taxon>Mammalia</taxon>
        <taxon>Eutheria</taxon>
        <taxon>Laurasiatheria</taxon>
        <taxon>Perissodactyla</taxon>
        <taxon>Rhinocerotidae</taxon>
        <taxon>Diceros</taxon>
    </lineage>
</organism>
<evidence type="ECO:0000256" key="2">
    <source>
        <dbReference type="ARBA" id="ARBA00022448"/>
    </source>
</evidence>
<keyword evidence="4 6" id="KW-1133">Transmembrane helix</keyword>
<keyword evidence="8" id="KW-1185">Reference proteome</keyword>
<proteinExistence type="predicted"/>
<accession>A0A7J7F4U1</accession>
<feature type="transmembrane region" description="Helical" evidence="6">
    <location>
        <begin position="268"/>
        <end position="287"/>
    </location>
</feature>
<feature type="transmembrane region" description="Helical" evidence="6">
    <location>
        <begin position="108"/>
        <end position="130"/>
    </location>
</feature>
<feature type="transmembrane region" description="Helical" evidence="6">
    <location>
        <begin position="77"/>
        <end position="96"/>
    </location>
</feature>
<dbReference type="Proteomes" id="UP000551758">
    <property type="component" value="Unassembled WGS sequence"/>
</dbReference>
<feature type="transmembrane region" description="Helical" evidence="6">
    <location>
        <begin position="209"/>
        <end position="228"/>
    </location>
</feature>
<feature type="non-terminal residue" evidence="7">
    <location>
        <position position="1"/>
    </location>
</feature>
<feature type="transmembrane region" description="Helical" evidence="6">
    <location>
        <begin position="151"/>
        <end position="170"/>
    </location>
</feature>
<dbReference type="InterPro" id="IPR002293">
    <property type="entry name" value="AA/rel_permease1"/>
</dbReference>
<dbReference type="Gene3D" id="1.20.1740.10">
    <property type="entry name" value="Amino acid/polyamine transporter I"/>
    <property type="match status" value="1"/>
</dbReference>
<sequence>DSVEQGLRALQGLAGQPVTPSGPRKYRQLAWCSSQLPTMARGLPSITSLAHFCQKMNRLKTLEESTRETSLRRCLSMLDLTLLGVGATVGMGLYVLTGAVAKEMAGPAVIVSFGVAAMASLLAALCYAEFKVRVPQTGSPYLFTYLSMGKLWAFLLGWIVLFQCLISGTAECRAWSCSLDAIFSPHIRSFTEAHTGMWQVPFLAQYPDFLAAGITLLVSTFISCGARISSWLNHTFLAISLVIVLFMIILGCVLARPHKWSAEEGGFAPFGFSGIMIAFVGFGYIAASTEEAQNPKRAMPMAITISLALVVGANILVSTGLTLMVPWHSLDLETALTDAFHQLQDLRTLAQVLSFESLGHGQHWYGGLLVQHLPVYDQLQLPEQNNNCLASQVACHRVHCGVLCGTESSPVPGNQMIIPNPQQRC</sequence>
<reference evidence="7 8" key="1">
    <citation type="journal article" date="2020" name="Mol. Biol. Evol.">
        <title>Interspecific Gene Flow and the Evolution of Specialization in Black and White Rhinoceros.</title>
        <authorList>
            <person name="Moodley Y."/>
            <person name="Westbury M.V."/>
            <person name="Russo I.M."/>
            <person name="Gopalakrishnan S."/>
            <person name="Rakotoarivelo A."/>
            <person name="Olsen R.A."/>
            <person name="Prost S."/>
            <person name="Tunstall T."/>
            <person name="Ryder O.A."/>
            <person name="Dalen L."/>
            <person name="Bruford M.W."/>
        </authorList>
    </citation>
    <scope>NUCLEOTIDE SEQUENCE [LARGE SCALE GENOMIC DNA]</scope>
    <source>
        <strain evidence="7">SBR-YM</strain>
        <tissue evidence="7">Skin</tissue>
    </source>
</reference>
<evidence type="ECO:0000256" key="1">
    <source>
        <dbReference type="ARBA" id="ARBA00004141"/>
    </source>
</evidence>
<keyword evidence="2" id="KW-0813">Transport</keyword>
<evidence type="ECO:0008006" key="9">
    <source>
        <dbReference type="Google" id="ProtNLM"/>
    </source>
</evidence>
<dbReference type="GO" id="GO:0015171">
    <property type="term" value="F:amino acid transmembrane transporter activity"/>
    <property type="evidence" value="ECO:0007669"/>
    <property type="project" value="TreeGrafter"/>
</dbReference>
<protein>
    <recommendedName>
        <fullName evidence="9">Cationic amino acid transporter 4</fullName>
    </recommendedName>
</protein>